<evidence type="ECO:0000256" key="8">
    <source>
        <dbReference type="ARBA" id="ARBA00022927"/>
    </source>
</evidence>
<name>Q31J17_HYDCU</name>
<keyword evidence="5" id="KW-1003">Cell membrane</keyword>
<comment type="similarity">
    <text evidence="2">Belongs to the GSP N family.</text>
</comment>
<keyword evidence="8" id="KW-0653">Protein transport</keyword>
<evidence type="ECO:0000256" key="7">
    <source>
        <dbReference type="ARBA" id="ARBA00022692"/>
    </source>
</evidence>
<keyword evidence="4" id="KW-0813">Transport</keyword>
<organism evidence="11">
    <name type="scientific">Hydrogenovibrio crunogenus (strain DSM 25203 / XCL-2)</name>
    <name type="common">Thiomicrospira crunogena</name>
    <dbReference type="NCBI Taxonomy" id="317025"/>
    <lineage>
        <taxon>Bacteria</taxon>
        <taxon>Pseudomonadati</taxon>
        <taxon>Pseudomonadota</taxon>
        <taxon>Gammaproteobacteria</taxon>
        <taxon>Thiotrichales</taxon>
        <taxon>Piscirickettsiaceae</taxon>
        <taxon>Hydrogenovibrio</taxon>
    </lineage>
</organism>
<dbReference type="OrthoDB" id="6118198at2"/>
<evidence type="ECO:0000256" key="2">
    <source>
        <dbReference type="ARBA" id="ARBA00007208"/>
    </source>
</evidence>
<reference evidence="11" key="1">
    <citation type="submission" date="2006-07" db="EMBL/GenBank/DDBJ databases">
        <title>Complete sequence of Thiomicrospira crunogena XCL-2.</title>
        <authorList>
            <consortium name="US DOE Joint Genome Institute"/>
            <person name="Copeland A."/>
            <person name="Lucas S."/>
            <person name="Lapidus A."/>
            <person name="Barry K."/>
            <person name="Detter J.C."/>
            <person name="Glavina del Rio T."/>
            <person name="Hammon N."/>
            <person name="Israni S."/>
            <person name="Dalin E."/>
            <person name="Tice H."/>
            <person name="Pitluck S."/>
            <person name="Chain P."/>
            <person name="Malfatti S."/>
            <person name="Shin M."/>
            <person name="Vergez L."/>
            <person name="Schmutz J."/>
            <person name="Larimer F."/>
            <person name="Land M."/>
            <person name="Hauser L."/>
            <person name="Kyrpides N."/>
            <person name="Lykidis A."/>
            <person name="Scott K.M."/>
            <person name="Sievert S."/>
            <person name="Kerfeld C."/>
            <person name="Freyermuth S."/>
            <person name="Dobrinski K."/>
            <person name="Boller A."/>
            <person name="Fitzpatrick K."/>
            <person name="Thoma P."/>
            <person name="Moore J."/>
            <person name="Richardson P."/>
        </authorList>
    </citation>
    <scope>NUCLEOTIDE SEQUENCE</scope>
    <source>
        <strain evidence="11">XCL-2</strain>
    </source>
</reference>
<dbReference type="AlphaFoldDB" id="Q31J17"/>
<evidence type="ECO:0000256" key="10">
    <source>
        <dbReference type="ARBA" id="ARBA00030772"/>
    </source>
</evidence>
<dbReference type="HOGENOM" id="CLU_1093890_0_0_6"/>
<evidence type="ECO:0000313" key="11">
    <source>
        <dbReference type="EMBL" id="ABB40856.1"/>
    </source>
</evidence>
<evidence type="ECO:0000256" key="1">
    <source>
        <dbReference type="ARBA" id="ARBA00004533"/>
    </source>
</evidence>
<keyword evidence="7" id="KW-0812">Transmembrane</keyword>
<evidence type="ECO:0000256" key="9">
    <source>
        <dbReference type="ARBA" id="ARBA00023136"/>
    </source>
</evidence>
<dbReference type="KEGG" id="tcx:Tcr_0260"/>
<evidence type="ECO:0000256" key="6">
    <source>
        <dbReference type="ARBA" id="ARBA00022519"/>
    </source>
</evidence>
<dbReference type="Pfam" id="PF01203">
    <property type="entry name" value="T2SSN"/>
    <property type="match status" value="1"/>
</dbReference>
<proteinExistence type="inferred from homology"/>
<dbReference type="eggNOG" id="ENOG50308PH">
    <property type="taxonomic scope" value="Bacteria"/>
</dbReference>
<keyword evidence="6" id="KW-0997">Cell inner membrane</keyword>
<dbReference type="GO" id="GO:0015628">
    <property type="term" value="P:protein secretion by the type II secretion system"/>
    <property type="evidence" value="ECO:0007669"/>
    <property type="project" value="InterPro"/>
</dbReference>
<dbReference type="InterPro" id="IPR022792">
    <property type="entry name" value="T2SS_protein-GspN"/>
</dbReference>
<accession>Q31J17</accession>
<keyword evidence="9" id="KW-0472">Membrane</keyword>
<dbReference type="EMBL" id="CP000109">
    <property type="protein sequence ID" value="ABB40856.1"/>
    <property type="molecule type" value="Genomic_DNA"/>
</dbReference>
<protein>
    <recommendedName>
        <fullName evidence="3">Type II secretion system protein N</fullName>
    </recommendedName>
    <alternativeName>
        <fullName evidence="10">General secretion pathway protein N</fullName>
    </alternativeName>
</protein>
<evidence type="ECO:0000256" key="5">
    <source>
        <dbReference type="ARBA" id="ARBA00022475"/>
    </source>
</evidence>
<sequence>MKRWSGVVILFLSVALLSFIWHFPASWAVQHSWVKQNLPKSMKVSEVDGPWWQGAAKVSWQNKSLGGVEWQWHPLSLFTGSLPLSLKLNAPKAQLKAQVLADASDIVVKDVNGTFNLSYLSNFLKSASILQAAEGDVVLKDVSTALSQASLNSGQVWPSSLKGQVVLVDFDMMGVHLPLLKVTPELKGESIKLLLNGTGKSWQLTGTSTVTANHRFQNNLMLTSTTPQSFPSWGGMMMQKTAPNKAVLKNTGRW</sequence>
<evidence type="ECO:0000256" key="3">
    <source>
        <dbReference type="ARBA" id="ARBA00021563"/>
    </source>
</evidence>
<evidence type="ECO:0000256" key="4">
    <source>
        <dbReference type="ARBA" id="ARBA00022448"/>
    </source>
</evidence>
<dbReference type="STRING" id="317025.Tcr_0260"/>
<comment type="subcellular location">
    <subcellularLocation>
        <location evidence="1">Cell inner membrane</location>
    </subcellularLocation>
</comment>
<dbReference type="GO" id="GO:0015627">
    <property type="term" value="C:type II protein secretion system complex"/>
    <property type="evidence" value="ECO:0007669"/>
    <property type="project" value="InterPro"/>
</dbReference>
<dbReference type="GO" id="GO:0005886">
    <property type="term" value="C:plasma membrane"/>
    <property type="evidence" value="ECO:0007669"/>
    <property type="project" value="UniProtKB-SubCell"/>
</dbReference>
<gene>
    <name evidence="11" type="ordered locus">Tcr_0260</name>
</gene>